<evidence type="ECO:0000313" key="1">
    <source>
        <dbReference type="EMBL" id="GGQ94135.1"/>
    </source>
</evidence>
<accession>A0A918BVA1</accession>
<reference evidence="1" key="2">
    <citation type="submission" date="2020-09" db="EMBL/GenBank/DDBJ databases">
        <authorList>
            <person name="Sun Q."/>
            <person name="Ohkuma M."/>
        </authorList>
    </citation>
    <scope>NUCLEOTIDE SEQUENCE</scope>
    <source>
        <strain evidence="1">JCM 31311</strain>
    </source>
</reference>
<sequence>MNVGMTINAHLTEFGGLSILNFEGTLDQVDTHAYRIAVDYSEDEAAWPGDEDQPLWERKFAALLRLPEAARLRVLITGPTTEDDPTDTMSEALPPLLAAAPQLSALEGLFLNDLTYEECEISWIQMQSLAPLLAAFPNLRHLGVRGSGEGLTFGALHLPHLETLIIQSGGLPREVVAEVLAADLPELRHLELYFGSENYGATTTIADLAPLLRGDLFPKLKVLGLKNAEFSDEIAAATAHSPLLARLDVLDLSLGMLTDEGARALLGGGAATHLKTLDLSHHYLSGDMQTEVRAAFPATALLLDDPQDVNDEWRSVAISE</sequence>
<dbReference type="InterPro" id="IPR032675">
    <property type="entry name" value="LRR_dom_sf"/>
</dbReference>
<evidence type="ECO:0000313" key="2">
    <source>
        <dbReference type="Proteomes" id="UP000603865"/>
    </source>
</evidence>
<dbReference type="EMBL" id="BMQL01000001">
    <property type="protein sequence ID" value="GGQ94135.1"/>
    <property type="molecule type" value="Genomic_DNA"/>
</dbReference>
<gene>
    <name evidence="1" type="ORF">GCM10008957_02840</name>
</gene>
<organism evidence="1 2">
    <name type="scientific">Deinococcus ruber</name>
    <dbReference type="NCBI Taxonomy" id="1848197"/>
    <lineage>
        <taxon>Bacteria</taxon>
        <taxon>Thermotogati</taxon>
        <taxon>Deinococcota</taxon>
        <taxon>Deinococci</taxon>
        <taxon>Deinococcales</taxon>
        <taxon>Deinococcaceae</taxon>
        <taxon>Deinococcus</taxon>
    </lineage>
</organism>
<comment type="caution">
    <text evidence="1">The sequence shown here is derived from an EMBL/GenBank/DDBJ whole genome shotgun (WGS) entry which is preliminary data.</text>
</comment>
<dbReference type="InterPro" id="IPR047722">
    <property type="entry name" value="STM4015-like"/>
</dbReference>
<keyword evidence="2" id="KW-1185">Reference proteome</keyword>
<dbReference type="Gene3D" id="3.80.10.10">
    <property type="entry name" value="Ribonuclease Inhibitor"/>
    <property type="match status" value="1"/>
</dbReference>
<proteinExistence type="predicted"/>
<evidence type="ECO:0008006" key="3">
    <source>
        <dbReference type="Google" id="ProtNLM"/>
    </source>
</evidence>
<dbReference type="AlphaFoldDB" id="A0A918BVA1"/>
<dbReference type="NCBIfam" id="NF038076">
    <property type="entry name" value="fam_STM4015"/>
    <property type="match status" value="1"/>
</dbReference>
<protein>
    <recommendedName>
        <fullName evidence="3">Cytoplasmic protein</fullName>
    </recommendedName>
</protein>
<reference evidence="1" key="1">
    <citation type="journal article" date="2014" name="Int. J. Syst. Evol. Microbiol.">
        <title>Complete genome sequence of Corynebacterium casei LMG S-19264T (=DSM 44701T), isolated from a smear-ripened cheese.</title>
        <authorList>
            <consortium name="US DOE Joint Genome Institute (JGI-PGF)"/>
            <person name="Walter F."/>
            <person name="Albersmeier A."/>
            <person name="Kalinowski J."/>
            <person name="Ruckert C."/>
        </authorList>
    </citation>
    <scope>NUCLEOTIDE SEQUENCE</scope>
    <source>
        <strain evidence="1">JCM 31311</strain>
    </source>
</reference>
<dbReference type="Proteomes" id="UP000603865">
    <property type="component" value="Unassembled WGS sequence"/>
</dbReference>
<dbReference type="SUPFAM" id="SSF52047">
    <property type="entry name" value="RNI-like"/>
    <property type="match status" value="1"/>
</dbReference>
<name>A0A918BVA1_9DEIO</name>